<dbReference type="HOGENOM" id="CLU_049301_11_0_7"/>
<accession>F2NIQ2</accession>
<dbReference type="CDD" id="cd00293">
    <property type="entry name" value="USP-like"/>
    <property type="match status" value="1"/>
</dbReference>
<reference evidence="6" key="2">
    <citation type="submission" date="2011-03" db="EMBL/GenBank/DDBJ databases">
        <title>The complete genome of Desulfobacca acetoxidans DSM 11109.</title>
        <authorList>
            <consortium name="US DOE Joint Genome Institute (JGI-PGF)"/>
            <person name="Lucas S."/>
            <person name="Copeland A."/>
            <person name="Lapidus A."/>
            <person name="Bruce D."/>
            <person name="Goodwin L."/>
            <person name="Pitluck S."/>
            <person name="Peters L."/>
            <person name="Kyrpides N."/>
            <person name="Mavromatis K."/>
            <person name="Ivanova N."/>
            <person name="Ovchinnikova G."/>
            <person name="Teshima H."/>
            <person name="Detter J.C."/>
            <person name="Han C."/>
            <person name="Land M."/>
            <person name="Hauser L."/>
            <person name="Markowitz V."/>
            <person name="Cheng J.-F."/>
            <person name="Hugenholtz P."/>
            <person name="Woyke T."/>
            <person name="Wu D."/>
            <person name="Spring S."/>
            <person name="Schueler E."/>
            <person name="Brambilla E."/>
            <person name="Klenk H.-P."/>
            <person name="Eisen J.A."/>
        </authorList>
    </citation>
    <scope>NUCLEOTIDE SEQUENCE [LARGE SCALE GENOMIC DNA]</scope>
    <source>
        <strain evidence="6">ATCC 700848 / DSM 11109 / ASRB2</strain>
    </source>
</reference>
<evidence type="ECO:0000256" key="1">
    <source>
        <dbReference type="ARBA" id="ARBA00008791"/>
    </source>
</evidence>
<keyword evidence="2" id="KW-0547">Nucleotide-binding</keyword>
<protein>
    <submittedName>
        <fullName evidence="5">UspA domain-containing protein</fullName>
    </submittedName>
</protein>
<dbReference type="STRING" id="880072.Desac_2713"/>
<dbReference type="eggNOG" id="COG0589">
    <property type="taxonomic scope" value="Bacteria"/>
</dbReference>
<dbReference type="PANTHER" id="PTHR46268:SF27">
    <property type="entry name" value="UNIVERSAL STRESS PROTEIN RV2623"/>
    <property type="match status" value="1"/>
</dbReference>
<name>F2NIQ2_DESAR</name>
<dbReference type="InterPro" id="IPR006016">
    <property type="entry name" value="UspA"/>
</dbReference>
<keyword evidence="6" id="KW-1185">Reference proteome</keyword>
<dbReference type="KEGG" id="dao:Desac_2713"/>
<dbReference type="SUPFAM" id="SSF52402">
    <property type="entry name" value="Adenine nucleotide alpha hydrolases-like"/>
    <property type="match status" value="1"/>
</dbReference>
<evidence type="ECO:0000313" key="6">
    <source>
        <dbReference type="Proteomes" id="UP000000483"/>
    </source>
</evidence>
<dbReference type="PRINTS" id="PR01438">
    <property type="entry name" value="UNVRSLSTRESS"/>
</dbReference>
<dbReference type="Proteomes" id="UP000000483">
    <property type="component" value="Chromosome"/>
</dbReference>
<gene>
    <name evidence="5" type="ordered locus">Desac_2713</name>
</gene>
<proteinExistence type="inferred from homology"/>
<dbReference type="PANTHER" id="PTHR46268">
    <property type="entry name" value="STRESS RESPONSE PROTEIN NHAX"/>
    <property type="match status" value="1"/>
</dbReference>
<evidence type="ECO:0000256" key="3">
    <source>
        <dbReference type="ARBA" id="ARBA00022840"/>
    </source>
</evidence>
<evidence type="ECO:0000256" key="2">
    <source>
        <dbReference type="ARBA" id="ARBA00022741"/>
    </source>
</evidence>
<dbReference type="InterPro" id="IPR014729">
    <property type="entry name" value="Rossmann-like_a/b/a_fold"/>
</dbReference>
<dbReference type="RefSeq" id="WP_013707636.1">
    <property type="nucleotide sequence ID" value="NC_015388.1"/>
</dbReference>
<sequence>MFKKILVPLDGSDLAAKILPQVEELAKMCGAQVTLITVGSSGIDLAGVASPEVFQTAAEHDKRASERYLQKVTGDLQGKGLTVNWAYLQGMPAQAIIKYADDNDVDLIALATHGKGEVAWVLGSTAEKVVSHATAPVLLIRVIEFKPPLLKEEFFMGA</sequence>
<dbReference type="EMBL" id="CP002629">
    <property type="protein sequence ID" value="AEB10527.1"/>
    <property type="molecule type" value="Genomic_DNA"/>
</dbReference>
<dbReference type="OrthoDB" id="9808582at2"/>
<dbReference type="InterPro" id="IPR006015">
    <property type="entry name" value="Universal_stress_UspA"/>
</dbReference>
<evidence type="ECO:0000313" key="5">
    <source>
        <dbReference type="EMBL" id="AEB10527.1"/>
    </source>
</evidence>
<feature type="domain" description="UspA" evidence="4">
    <location>
        <begin position="1"/>
        <end position="141"/>
    </location>
</feature>
<evidence type="ECO:0000259" key="4">
    <source>
        <dbReference type="Pfam" id="PF00582"/>
    </source>
</evidence>
<dbReference type="AlphaFoldDB" id="F2NIQ2"/>
<dbReference type="Pfam" id="PF00582">
    <property type="entry name" value="Usp"/>
    <property type="match status" value="1"/>
</dbReference>
<comment type="similarity">
    <text evidence="1">Belongs to the universal stress protein A family.</text>
</comment>
<reference evidence="5 6" key="1">
    <citation type="journal article" date="2011" name="Stand. Genomic Sci.">
        <title>Complete genome sequence of the acetate-degrading sulfate reducer Desulfobacca acetoxidans type strain (ASRB2).</title>
        <authorList>
            <person name="Goker M."/>
            <person name="Teshima H."/>
            <person name="Lapidus A."/>
            <person name="Nolan M."/>
            <person name="Lucas S."/>
            <person name="Hammon N."/>
            <person name="Deshpande S."/>
            <person name="Cheng J.F."/>
            <person name="Tapia R."/>
            <person name="Han C."/>
            <person name="Goodwin L."/>
            <person name="Pitluck S."/>
            <person name="Huntemann M."/>
            <person name="Liolios K."/>
            <person name="Ivanova N."/>
            <person name="Pagani I."/>
            <person name="Mavromatis K."/>
            <person name="Ovchinikova G."/>
            <person name="Pati A."/>
            <person name="Chen A."/>
            <person name="Palaniappan K."/>
            <person name="Land M."/>
            <person name="Hauser L."/>
            <person name="Brambilla E.M."/>
            <person name="Rohde M."/>
            <person name="Spring S."/>
            <person name="Detter J.C."/>
            <person name="Woyke T."/>
            <person name="Bristow J."/>
            <person name="Eisen J.A."/>
            <person name="Markowitz V."/>
            <person name="Hugenholtz P."/>
            <person name="Kyrpides N.C."/>
            <person name="Klenk H.P."/>
        </authorList>
    </citation>
    <scope>NUCLEOTIDE SEQUENCE [LARGE SCALE GENOMIC DNA]</scope>
    <source>
        <strain evidence="6">ATCC 700848 / DSM 11109 / ASRB2</strain>
    </source>
</reference>
<organism evidence="5 6">
    <name type="scientific">Desulfobacca acetoxidans (strain ATCC 700848 / DSM 11109 / ASRB2)</name>
    <dbReference type="NCBI Taxonomy" id="880072"/>
    <lineage>
        <taxon>Bacteria</taxon>
        <taxon>Pseudomonadati</taxon>
        <taxon>Thermodesulfobacteriota</taxon>
        <taxon>Desulfobaccia</taxon>
        <taxon>Desulfobaccales</taxon>
        <taxon>Desulfobaccaceae</taxon>
        <taxon>Desulfobacca</taxon>
    </lineage>
</organism>
<dbReference type="GO" id="GO:0005524">
    <property type="term" value="F:ATP binding"/>
    <property type="evidence" value="ECO:0007669"/>
    <property type="project" value="UniProtKB-KW"/>
</dbReference>
<dbReference type="Gene3D" id="3.40.50.620">
    <property type="entry name" value="HUPs"/>
    <property type="match status" value="1"/>
</dbReference>
<keyword evidence="3" id="KW-0067">ATP-binding</keyword>